<accession>A0A0V0GPZ8</accession>
<protein>
    <submittedName>
        <fullName evidence="1">Putative ovule protein</fullName>
    </submittedName>
</protein>
<dbReference type="AlphaFoldDB" id="A0A0V0GPZ8"/>
<name>A0A0V0GPZ8_SOLCH</name>
<organism evidence="1">
    <name type="scientific">Solanum chacoense</name>
    <name type="common">Chaco potato</name>
    <dbReference type="NCBI Taxonomy" id="4108"/>
    <lineage>
        <taxon>Eukaryota</taxon>
        <taxon>Viridiplantae</taxon>
        <taxon>Streptophyta</taxon>
        <taxon>Embryophyta</taxon>
        <taxon>Tracheophyta</taxon>
        <taxon>Spermatophyta</taxon>
        <taxon>Magnoliopsida</taxon>
        <taxon>eudicotyledons</taxon>
        <taxon>Gunneridae</taxon>
        <taxon>Pentapetalae</taxon>
        <taxon>asterids</taxon>
        <taxon>lamiids</taxon>
        <taxon>Solanales</taxon>
        <taxon>Solanaceae</taxon>
        <taxon>Solanoideae</taxon>
        <taxon>Solaneae</taxon>
        <taxon>Solanum</taxon>
    </lineage>
</organism>
<proteinExistence type="predicted"/>
<sequence>MNLGYCNCMFPFCLYFHGLILNFIGSALSRYDLILNFICFKVSNNRLRVCYIRYNIRTCIKGVREIAEKKV</sequence>
<dbReference type="EMBL" id="GEDG01033997">
    <property type="protein sequence ID" value="JAP09962.1"/>
    <property type="molecule type" value="Transcribed_RNA"/>
</dbReference>
<evidence type="ECO:0000313" key="1">
    <source>
        <dbReference type="EMBL" id="JAP09962.1"/>
    </source>
</evidence>
<reference evidence="1" key="1">
    <citation type="submission" date="2015-12" db="EMBL/GenBank/DDBJ databases">
        <title>Gene expression during late stages of embryo sac development: a critical building block for successful pollen-pistil interactions.</title>
        <authorList>
            <person name="Liu Y."/>
            <person name="Joly V."/>
            <person name="Sabar M."/>
            <person name="Matton D.P."/>
        </authorList>
    </citation>
    <scope>NUCLEOTIDE SEQUENCE</scope>
</reference>